<gene>
    <name evidence="5" type="primary">glxD</name>
    <name evidence="5" type="ordered locus">Awo_c07200</name>
</gene>
<dbReference type="eggNOG" id="COG0069">
    <property type="taxonomic scope" value="Bacteria"/>
</dbReference>
<dbReference type="OrthoDB" id="9758182at2"/>
<dbReference type="KEGG" id="awo:Awo_c07200"/>
<dbReference type="InterPro" id="IPR002932">
    <property type="entry name" value="Glu_synthdom"/>
</dbReference>
<proteinExistence type="inferred from homology"/>
<dbReference type="EC" id="1.4.1.13" evidence="5"/>
<dbReference type="GO" id="GO:0006537">
    <property type="term" value="P:glutamate biosynthetic process"/>
    <property type="evidence" value="ECO:0007669"/>
    <property type="project" value="InterPro"/>
</dbReference>
<reference evidence="6" key="1">
    <citation type="submission" date="2011-07" db="EMBL/GenBank/DDBJ databases">
        <title>Complete genome sequence of Acetobacterium woodii.</title>
        <authorList>
            <person name="Poehlein A."/>
            <person name="Schmidt S."/>
            <person name="Kaster A.-K."/>
            <person name="Goenrich M."/>
            <person name="Vollmers J."/>
            <person name="Thuermer A."/>
            <person name="Gottschalk G."/>
            <person name="Thauer R.K."/>
            <person name="Daniel R."/>
            <person name="Mueller V."/>
        </authorList>
    </citation>
    <scope>NUCLEOTIDE SEQUENCE [LARGE SCALE GENOMIC DNA]</scope>
    <source>
        <strain evidence="6">ATCC 29683 / DSM 1030 / JCM 2381 / KCTC 1655 / WB1</strain>
    </source>
</reference>
<dbReference type="RefSeq" id="WP_014355117.1">
    <property type="nucleotide sequence ID" value="NC_016894.1"/>
</dbReference>
<dbReference type="InterPro" id="IPR024188">
    <property type="entry name" value="GltB"/>
</dbReference>
<dbReference type="HOGENOM" id="CLU_023342_1_1_9"/>
<evidence type="ECO:0000256" key="1">
    <source>
        <dbReference type="ARBA" id="ARBA00009716"/>
    </source>
</evidence>
<dbReference type="PIRSF" id="PIRSF500061">
    <property type="entry name" value="GOGAT_lg2_archl"/>
    <property type="match status" value="1"/>
</dbReference>
<dbReference type="Proteomes" id="UP000007177">
    <property type="component" value="Chromosome"/>
</dbReference>
<dbReference type="PIRSF" id="PIRSF006429">
    <property type="entry name" value="GOGAT_lg_2"/>
    <property type="match status" value="1"/>
</dbReference>
<dbReference type="PANTHER" id="PTHR43819:SF1">
    <property type="entry name" value="ARCHAEAL-TYPE GLUTAMATE SYNTHASE [NADPH]"/>
    <property type="match status" value="1"/>
</dbReference>
<evidence type="ECO:0000313" key="6">
    <source>
        <dbReference type="Proteomes" id="UP000007177"/>
    </source>
</evidence>
<reference evidence="5 6" key="2">
    <citation type="journal article" date="2012" name="PLoS ONE">
        <title>An ancient pathway combining carbon dioxide fixation with the generation and utilization of a sodium ion gradient for ATP synthesis.</title>
        <authorList>
            <person name="Poehlein A."/>
            <person name="Schmidt S."/>
            <person name="Kaster A.K."/>
            <person name="Goenrich M."/>
            <person name="Vollmers J."/>
            <person name="Thurmer A."/>
            <person name="Bertsch J."/>
            <person name="Schuchmann K."/>
            <person name="Voigt B."/>
            <person name="Hecker M."/>
            <person name="Daniel R."/>
            <person name="Thauer R.K."/>
            <person name="Gottschalk G."/>
            <person name="Muller V."/>
        </authorList>
    </citation>
    <scope>NUCLEOTIDE SEQUENCE [LARGE SCALE GENOMIC DNA]</scope>
    <source>
        <strain evidence="6">ATCC 29683 / DSM 1030 / JCM 2381 / KCTC 1655 / WB1</strain>
    </source>
</reference>
<dbReference type="CDD" id="cd02808">
    <property type="entry name" value="GltS_FMN"/>
    <property type="match status" value="1"/>
</dbReference>
<dbReference type="EMBL" id="CP002987">
    <property type="protein sequence ID" value="AFA47514.1"/>
    <property type="molecule type" value="Genomic_DNA"/>
</dbReference>
<organism evidence="5 6">
    <name type="scientific">Acetobacterium woodii (strain ATCC 29683 / DSM 1030 / JCM 2381 / KCTC 1655 / WB1)</name>
    <dbReference type="NCBI Taxonomy" id="931626"/>
    <lineage>
        <taxon>Bacteria</taxon>
        <taxon>Bacillati</taxon>
        <taxon>Bacillota</taxon>
        <taxon>Clostridia</taxon>
        <taxon>Eubacteriales</taxon>
        <taxon>Eubacteriaceae</taxon>
        <taxon>Acetobacterium</taxon>
    </lineage>
</organism>
<evidence type="ECO:0000256" key="3">
    <source>
        <dbReference type="PIRNR" id="PIRNR006429"/>
    </source>
</evidence>
<dbReference type="AlphaFoldDB" id="H6LKC4"/>
<protein>
    <submittedName>
        <fullName evidence="5">Glutamate synthase subunit 2</fullName>
        <ecNumber evidence="5">1.4.1.13</ecNumber>
    </submittedName>
</protein>
<dbReference type="GO" id="GO:0004355">
    <property type="term" value="F:glutamate synthase (NADPH) activity"/>
    <property type="evidence" value="ECO:0007669"/>
    <property type="project" value="UniProtKB-EC"/>
</dbReference>
<dbReference type="SUPFAM" id="SSF51395">
    <property type="entry name" value="FMN-linked oxidoreductases"/>
    <property type="match status" value="1"/>
</dbReference>
<dbReference type="STRING" id="931626.Awo_c07200"/>
<dbReference type="InterPro" id="IPR043578">
    <property type="entry name" value="GltB_archl_type"/>
</dbReference>
<dbReference type="PANTHER" id="PTHR43819">
    <property type="entry name" value="ARCHAEAL-TYPE GLUTAMATE SYNTHASE [NADPH]"/>
    <property type="match status" value="1"/>
</dbReference>
<evidence type="ECO:0000313" key="5">
    <source>
        <dbReference type="EMBL" id="AFA47514.1"/>
    </source>
</evidence>
<dbReference type="InterPro" id="IPR013785">
    <property type="entry name" value="Aldolase_TIM"/>
</dbReference>
<keyword evidence="6" id="KW-1185">Reference proteome</keyword>
<name>H6LKC4_ACEWD</name>
<sequence length="434" mass="46417">MSEKKQVPIHNAPKATWNKETLSEIDYKAANGKYRIRGCGTPRPMPKFDDLLILPSQLTRMPIDTYREDCETRTVLGARFAKKPLVIETPVMIAGMSYGALSKEAKIALAKATQLVGTVISNGEGGLLPEEIENSYRQSIQILASRMGFTRRNMEVADMLEVLYGIGAKPGLSGHLMGEKITKEISEMRQIPIGIDLHSHPRAGDAFGADDMIVKMQQLRELTEWETPIFCKIAAGRVRDDIKIAIKLGFDGIILDGCSAGTGAAPVMAADHLGIPTMPALVQAVRTLEEMGVKEEMSLIVSGGITNGADLAKALAIGADAVAIGTAAMVAMGCRVCMNCQTGKCAFGIGTQDPELRAKLDIDEAAERVANYIKAITAEAVLLAKSAGKTKLKNLEREDLRALTLEACAMTGIPLVGSDLVIGKGFGFSADNGL</sequence>
<feature type="domain" description="Glutamate synthase" evidence="4">
    <location>
        <begin position="47"/>
        <end position="389"/>
    </location>
</feature>
<dbReference type="Gene3D" id="3.20.20.70">
    <property type="entry name" value="Aldolase class I"/>
    <property type="match status" value="1"/>
</dbReference>
<comment type="similarity">
    <text evidence="1 3">Belongs to the glutamate synthase family.</text>
</comment>
<evidence type="ECO:0000259" key="4">
    <source>
        <dbReference type="Pfam" id="PF01645"/>
    </source>
</evidence>
<evidence type="ECO:0000256" key="2">
    <source>
        <dbReference type="ARBA" id="ARBA00023002"/>
    </source>
</evidence>
<accession>H6LKC4</accession>
<keyword evidence="2 5" id="KW-0560">Oxidoreductase</keyword>
<dbReference type="Pfam" id="PF01645">
    <property type="entry name" value="Glu_synthase"/>
    <property type="match status" value="1"/>
</dbReference>